<dbReference type="AlphaFoldDB" id="A0AAV7RC75"/>
<dbReference type="EMBL" id="JANPWB010000009">
    <property type="protein sequence ID" value="KAJ1148468.1"/>
    <property type="molecule type" value="Genomic_DNA"/>
</dbReference>
<feature type="region of interest" description="Disordered" evidence="1">
    <location>
        <begin position="1"/>
        <end position="34"/>
    </location>
</feature>
<organism evidence="2 3">
    <name type="scientific">Pleurodeles waltl</name>
    <name type="common">Iberian ribbed newt</name>
    <dbReference type="NCBI Taxonomy" id="8319"/>
    <lineage>
        <taxon>Eukaryota</taxon>
        <taxon>Metazoa</taxon>
        <taxon>Chordata</taxon>
        <taxon>Craniata</taxon>
        <taxon>Vertebrata</taxon>
        <taxon>Euteleostomi</taxon>
        <taxon>Amphibia</taxon>
        <taxon>Batrachia</taxon>
        <taxon>Caudata</taxon>
        <taxon>Salamandroidea</taxon>
        <taxon>Salamandridae</taxon>
        <taxon>Pleurodelinae</taxon>
        <taxon>Pleurodeles</taxon>
    </lineage>
</organism>
<gene>
    <name evidence="2" type="ORF">NDU88_001303</name>
</gene>
<sequence length="118" mass="12458">MRTEAGPSPLQTESALAPRMTDEPRALGVRSSAASRQRVIIPPASLHARPGVLCHPSPADSPTSSPDATELLIGALSRGSLTSPTQMRCDVTTLWVRVEANACAVLEVQMSRSAWLGV</sequence>
<accession>A0AAV7RC75</accession>
<evidence type="ECO:0000256" key="1">
    <source>
        <dbReference type="SAM" id="MobiDB-lite"/>
    </source>
</evidence>
<evidence type="ECO:0000313" key="2">
    <source>
        <dbReference type="EMBL" id="KAJ1148468.1"/>
    </source>
</evidence>
<comment type="caution">
    <text evidence="2">The sequence shown here is derived from an EMBL/GenBank/DDBJ whole genome shotgun (WGS) entry which is preliminary data.</text>
</comment>
<evidence type="ECO:0000313" key="3">
    <source>
        <dbReference type="Proteomes" id="UP001066276"/>
    </source>
</evidence>
<proteinExistence type="predicted"/>
<reference evidence="2" key="1">
    <citation type="journal article" date="2022" name="bioRxiv">
        <title>Sequencing and chromosome-scale assembly of the giantPleurodeles waltlgenome.</title>
        <authorList>
            <person name="Brown T."/>
            <person name="Elewa A."/>
            <person name="Iarovenko S."/>
            <person name="Subramanian E."/>
            <person name="Araus A.J."/>
            <person name="Petzold A."/>
            <person name="Susuki M."/>
            <person name="Suzuki K.-i.T."/>
            <person name="Hayashi T."/>
            <person name="Toyoda A."/>
            <person name="Oliveira C."/>
            <person name="Osipova E."/>
            <person name="Leigh N.D."/>
            <person name="Simon A."/>
            <person name="Yun M.H."/>
        </authorList>
    </citation>
    <scope>NUCLEOTIDE SEQUENCE</scope>
    <source>
        <strain evidence="2">20211129_DDA</strain>
        <tissue evidence="2">Liver</tissue>
    </source>
</reference>
<name>A0AAV7RC75_PLEWA</name>
<protein>
    <submittedName>
        <fullName evidence="2">Uncharacterized protein</fullName>
    </submittedName>
</protein>
<keyword evidence="3" id="KW-1185">Reference proteome</keyword>
<dbReference type="Proteomes" id="UP001066276">
    <property type="component" value="Chromosome 5"/>
</dbReference>